<evidence type="ECO:0000313" key="9">
    <source>
        <dbReference type="Proteomes" id="UP000546007"/>
    </source>
</evidence>
<dbReference type="Pfam" id="PF14322">
    <property type="entry name" value="SusD-like_3"/>
    <property type="match status" value="1"/>
</dbReference>
<feature type="domain" description="RagB/SusD" evidence="6">
    <location>
        <begin position="316"/>
        <end position="493"/>
    </location>
</feature>
<evidence type="ECO:0000313" key="8">
    <source>
        <dbReference type="EMBL" id="MBB4025669.1"/>
    </source>
</evidence>
<evidence type="ECO:0000259" key="6">
    <source>
        <dbReference type="Pfam" id="PF07980"/>
    </source>
</evidence>
<evidence type="ECO:0008006" key="10">
    <source>
        <dbReference type="Google" id="ProtNLM"/>
    </source>
</evidence>
<evidence type="ECO:0000259" key="7">
    <source>
        <dbReference type="Pfam" id="PF14322"/>
    </source>
</evidence>
<dbReference type="EMBL" id="JACIES010000003">
    <property type="protein sequence ID" value="MBB4025669.1"/>
    <property type="molecule type" value="Genomic_DNA"/>
</dbReference>
<keyword evidence="5" id="KW-0998">Cell outer membrane</keyword>
<dbReference type="AlphaFoldDB" id="A0A7W6MY55"/>
<dbReference type="Gene3D" id="1.25.40.390">
    <property type="match status" value="1"/>
</dbReference>
<evidence type="ECO:0000256" key="4">
    <source>
        <dbReference type="ARBA" id="ARBA00023136"/>
    </source>
</evidence>
<keyword evidence="4" id="KW-0472">Membrane</keyword>
<dbReference type="Pfam" id="PF07980">
    <property type="entry name" value="SusD_RagB"/>
    <property type="match status" value="1"/>
</dbReference>
<name>A0A7W6MY55_9BACT</name>
<comment type="subcellular location">
    <subcellularLocation>
        <location evidence="1">Cell outer membrane</location>
    </subcellularLocation>
</comment>
<organism evidence="8 9">
    <name type="scientific">Butyricimonas faecihominis</name>
    <dbReference type="NCBI Taxonomy" id="1472416"/>
    <lineage>
        <taxon>Bacteria</taxon>
        <taxon>Pseudomonadati</taxon>
        <taxon>Bacteroidota</taxon>
        <taxon>Bacteroidia</taxon>
        <taxon>Bacteroidales</taxon>
        <taxon>Odoribacteraceae</taxon>
        <taxon>Butyricimonas</taxon>
    </lineage>
</organism>
<evidence type="ECO:0000256" key="3">
    <source>
        <dbReference type="ARBA" id="ARBA00022729"/>
    </source>
</evidence>
<dbReference type="Proteomes" id="UP000546007">
    <property type="component" value="Unassembled WGS sequence"/>
</dbReference>
<dbReference type="OrthoDB" id="5694214at2"/>
<dbReference type="GO" id="GO:0009279">
    <property type="term" value="C:cell outer membrane"/>
    <property type="evidence" value="ECO:0007669"/>
    <property type="project" value="UniProtKB-SubCell"/>
</dbReference>
<gene>
    <name evidence="8" type="ORF">GGR14_001453</name>
</gene>
<keyword evidence="9" id="KW-1185">Reference proteome</keyword>
<dbReference type="InterPro" id="IPR011990">
    <property type="entry name" value="TPR-like_helical_dom_sf"/>
</dbReference>
<comment type="caution">
    <text evidence="8">The sequence shown here is derived from an EMBL/GenBank/DDBJ whole genome shotgun (WGS) entry which is preliminary data.</text>
</comment>
<feature type="domain" description="SusD-like N-terminal" evidence="7">
    <location>
        <begin position="118"/>
        <end position="250"/>
    </location>
</feature>
<evidence type="ECO:0000256" key="2">
    <source>
        <dbReference type="ARBA" id="ARBA00006275"/>
    </source>
</evidence>
<comment type="similarity">
    <text evidence="2">Belongs to the SusD family.</text>
</comment>
<sequence length="502" mass="56957">MKNIIQKSILLLAIIGLWSCSDFLEESSQDEVIPSTIEDLDQLLAYEGYPRRDFTLMPYLNLLDDDVTQYITSNNAKPVVTKYSPLYLWGGRSVENNENMFDDFNNLPNPTTGITSIEVDSYATLYKMIAGCNVVLDMINEVSGESETKKRVEGEARILRSFHYFNLINLYAYPYNAPNAPQGKAAGIPLKLSSSIDQNSVPRSTVAEVYAAIISDVEKGISLLTEINATGSKFRIGMNAAHLLASRYYLFMENWEKAAEHATSVFSTPGSNLTLYDMTPIDYPAAISLGGFPYPFTLNNSEIIFYYASENEYQIVKAEYTTECFMASDALRNCFADDDQRWNGYLCPYNEERDQKKLSKFSNQLEFGACLRLSEVYLNRAEAYAQMAKAGQNEYFAKAVSDLNSIREKRIKNYSSQAWTSSTFNNNAENLIETCREERRREFCFEGMRWFDLRRYGMKSFSHSVDESTSPGDEYSVEIGTASSKWVLPIMKSHKESNPALN</sequence>
<dbReference type="SUPFAM" id="SSF48452">
    <property type="entry name" value="TPR-like"/>
    <property type="match status" value="1"/>
</dbReference>
<proteinExistence type="inferred from homology"/>
<dbReference type="GeneID" id="93100187"/>
<evidence type="ECO:0000256" key="5">
    <source>
        <dbReference type="ARBA" id="ARBA00023237"/>
    </source>
</evidence>
<keyword evidence="3" id="KW-0732">Signal</keyword>
<reference evidence="8 9" key="1">
    <citation type="submission" date="2020-08" db="EMBL/GenBank/DDBJ databases">
        <title>Genomic Encyclopedia of Type Strains, Phase IV (KMG-IV): sequencing the most valuable type-strain genomes for metagenomic binning, comparative biology and taxonomic classification.</title>
        <authorList>
            <person name="Goeker M."/>
        </authorList>
    </citation>
    <scope>NUCLEOTIDE SEQUENCE [LARGE SCALE GENOMIC DNA]</scope>
    <source>
        <strain evidence="8 9">DSM 105721</strain>
    </source>
</reference>
<dbReference type="RefSeq" id="WP_124317387.1">
    <property type="nucleotide sequence ID" value="NZ_AP028155.1"/>
</dbReference>
<accession>A0A7W6MY55</accession>
<evidence type="ECO:0000256" key="1">
    <source>
        <dbReference type="ARBA" id="ARBA00004442"/>
    </source>
</evidence>
<dbReference type="InterPro" id="IPR033985">
    <property type="entry name" value="SusD-like_N"/>
</dbReference>
<dbReference type="InterPro" id="IPR012944">
    <property type="entry name" value="SusD_RagB_dom"/>
</dbReference>
<protein>
    <recommendedName>
        <fullName evidence="10">RagB/SusD family nutrient uptake outer membrane protein</fullName>
    </recommendedName>
</protein>